<keyword evidence="9" id="KW-1185">Reference proteome</keyword>
<dbReference type="PANTHER" id="PTHR46395">
    <property type="entry name" value="ADP-RIBOSYLATION FACTOR GTPASE-ACTIVATING PROTEIN 1"/>
    <property type="match status" value="1"/>
</dbReference>
<dbReference type="InterPro" id="IPR038508">
    <property type="entry name" value="ArfGAP_dom_sf"/>
</dbReference>
<dbReference type="FunFam" id="1.10.220.150:FF:000014">
    <property type="entry name" value="ADP-ribosylation factor GTPase-activating protein"/>
    <property type="match status" value="1"/>
</dbReference>
<dbReference type="GO" id="GO:0006888">
    <property type="term" value="P:endoplasmic reticulum to Golgi vesicle-mediated transport"/>
    <property type="evidence" value="ECO:0007669"/>
    <property type="project" value="EnsemblFungi"/>
</dbReference>
<proteinExistence type="predicted"/>
<dbReference type="STRING" id="416450.A0A1V6QGD7"/>
<feature type="domain" description="Arf-GAP" evidence="7">
    <location>
        <begin position="30"/>
        <end position="155"/>
    </location>
</feature>
<accession>A0A1V6QGD7</accession>
<sequence>MSRMWEVDPETRTKVWKTKPVTSQMHQQLTHKLQLLQISKTNGNDRCCDCGAPSPQWASPKFGTFICLNCAGIHRGLGVHISFVRSITMDAFKNAEIQRMELGGNEPWKSFYDAHPVPTSEGRTFEDSTIKERYEGDAGEEWKERLSCKVEGREYVQGQEKKNNNNGNASRSNTSTPMSLGGGRAGSPAASSIRSDGRGGAGAGGKKEQNEAYFAKLGSDNATRSDNLPPSQGGKFTGFGGGGPVPSASEKRSSTFGGFGGWGGGGGQFDDLQKDPMGTLTKGFGWFTSTVGKGAKQVNDSYLQPTAKQLAESDFAAQARVHASTFGQNLQTGVRGAADQFNKFVEGDDGRGEYQRTRMEPERRDFWDDFSTLGSQEPAGHRRSGSQRSQRSDVVGTAAMRKGPTTSSLANSTPASAGAEHADGTTAASTGKGKDEWNDNW</sequence>
<dbReference type="InterPro" id="IPR001164">
    <property type="entry name" value="ArfGAP_dom"/>
</dbReference>
<dbReference type="SUPFAM" id="SSF57863">
    <property type="entry name" value="ArfGap/RecO-like zinc finger"/>
    <property type="match status" value="1"/>
</dbReference>
<evidence type="ECO:0000256" key="2">
    <source>
        <dbReference type="ARBA" id="ARBA00022723"/>
    </source>
</evidence>
<feature type="region of interest" description="Disordered" evidence="6">
    <location>
        <begin position="220"/>
        <end position="258"/>
    </location>
</feature>
<evidence type="ECO:0000256" key="3">
    <source>
        <dbReference type="ARBA" id="ARBA00022771"/>
    </source>
</evidence>
<organism evidence="8 9">
    <name type="scientific">Penicillium antarcticum</name>
    <dbReference type="NCBI Taxonomy" id="416450"/>
    <lineage>
        <taxon>Eukaryota</taxon>
        <taxon>Fungi</taxon>
        <taxon>Dikarya</taxon>
        <taxon>Ascomycota</taxon>
        <taxon>Pezizomycotina</taxon>
        <taxon>Eurotiomycetes</taxon>
        <taxon>Eurotiomycetidae</taxon>
        <taxon>Eurotiales</taxon>
        <taxon>Aspergillaceae</taxon>
        <taxon>Penicillium</taxon>
    </lineage>
</organism>
<dbReference type="GO" id="GO:0003779">
    <property type="term" value="F:actin binding"/>
    <property type="evidence" value="ECO:0007669"/>
    <property type="project" value="EnsemblFungi"/>
</dbReference>
<dbReference type="SMART" id="SM00105">
    <property type="entry name" value="ArfGap"/>
    <property type="match status" value="1"/>
</dbReference>
<dbReference type="GO" id="GO:0000139">
    <property type="term" value="C:Golgi membrane"/>
    <property type="evidence" value="ECO:0007669"/>
    <property type="project" value="TreeGrafter"/>
</dbReference>
<feature type="compositionally biased region" description="Gly residues" evidence="6">
    <location>
        <begin position="235"/>
        <end position="244"/>
    </location>
</feature>
<comment type="caution">
    <text evidence="8">The sequence shown here is derived from an EMBL/GenBank/DDBJ whole genome shotgun (WGS) entry which is preliminary data.</text>
</comment>
<keyword evidence="2" id="KW-0479">Metal-binding</keyword>
<keyword evidence="3 5" id="KW-0863">Zinc-finger</keyword>
<dbReference type="GO" id="GO:0030100">
    <property type="term" value="P:regulation of endocytosis"/>
    <property type="evidence" value="ECO:0007669"/>
    <property type="project" value="TreeGrafter"/>
</dbReference>
<dbReference type="PROSITE" id="PS50115">
    <property type="entry name" value="ARFGAP"/>
    <property type="match status" value="1"/>
</dbReference>
<dbReference type="GO" id="GO:0005856">
    <property type="term" value="C:cytoskeleton"/>
    <property type="evidence" value="ECO:0007669"/>
    <property type="project" value="EnsemblFungi"/>
</dbReference>
<feature type="region of interest" description="Disordered" evidence="6">
    <location>
        <begin position="154"/>
        <end position="207"/>
    </location>
</feature>
<feature type="compositionally biased region" description="Polar residues" evidence="6">
    <location>
        <begin position="404"/>
        <end position="415"/>
    </location>
</feature>
<evidence type="ECO:0000313" key="8">
    <source>
        <dbReference type="EMBL" id="OQD88268.1"/>
    </source>
</evidence>
<feature type="compositionally biased region" description="Low complexity" evidence="6">
    <location>
        <begin position="164"/>
        <end position="175"/>
    </location>
</feature>
<dbReference type="AlphaFoldDB" id="A0A1V6QGD7"/>
<dbReference type="GO" id="GO:0005768">
    <property type="term" value="C:endosome"/>
    <property type="evidence" value="ECO:0007669"/>
    <property type="project" value="EnsemblFungi"/>
</dbReference>
<evidence type="ECO:0000256" key="4">
    <source>
        <dbReference type="ARBA" id="ARBA00022833"/>
    </source>
</evidence>
<dbReference type="EMBL" id="MDYN01000004">
    <property type="protein sequence ID" value="OQD88268.1"/>
    <property type="molecule type" value="Genomic_DNA"/>
</dbReference>
<dbReference type="GO" id="GO:0008270">
    <property type="term" value="F:zinc ion binding"/>
    <property type="evidence" value="ECO:0007669"/>
    <property type="project" value="UniProtKB-KW"/>
</dbReference>
<dbReference type="CDD" id="cd08830">
    <property type="entry name" value="ArfGap_ArfGap1"/>
    <property type="match status" value="1"/>
</dbReference>
<dbReference type="InterPro" id="IPR037278">
    <property type="entry name" value="ARFGAP/RecO"/>
</dbReference>
<evidence type="ECO:0000259" key="7">
    <source>
        <dbReference type="PROSITE" id="PS50115"/>
    </source>
</evidence>
<evidence type="ECO:0000256" key="5">
    <source>
        <dbReference type="PROSITE-ProRule" id="PRU00288"/>
    </source>
</evidence>
<evidence type="ECO:0000256" key="1">
    <source>
        <dbReference type="ARBA" id="ARBA00022468"/>
    </source>
</evidence>
<dbReference type="PRINTS" id="PR00405">
    <property type="entry name" value="REVINTRACTNG"/>
</dbReference>
<dbReference type="GO" id="GO:0000278">
    <property type="term" value="P:mitotic cell cycle"/>
    <property type="evidence" value="ECO:0007669"/>
    <property type="project" value="EnsemblFungi"/>
</dbReference>
<reference evidence="9" key="1">
    <citation type="journal article" date="2017" name="Nat. Microbiol.">
        <title>Global analysis of biosynthetic gene clusters reveals vast potential of secondary metabolite production in Penicillium species.</title>
        <authorList>
            <person name="Nielsen J.C."/>
            <person name="Grijseels S."/>
            <person name="Prigent S."/>
            <person name="Ji B."/>
            <person name="Dainat J."/>
            <person name="Nielsen K.F."/>
            <person name="Frisvad J.C."/>
            <person name="Workman M."/>
            <person name="Nielsen J."/>
        </authorList>
    </citation>
    <scope>NUCLEOTIDE SEQUENCE [LARGE SCALE GENOMIC DNA]</scope>
    <source>
        <strain evidence="9">IBT 31811</strain>
    </source>
</reference>
<dbReference type="PANTHER" id="PTHR46395:SF1">
    <property type="entry name" value="ADP-RIBOSYLATION FACTOR GTPASE-ACTIVATING PROTEIN 1"/>
    <property type="match status" value="1"/>
</dbReference>
<dbReference type="GO" id="GO:0005802">
    <property type="term" value="C:trans-Golgi network"/>
    <property type="evidence" value="ECO:0007669"/>
    <property type="project" value="EnsemblFungi"/>
</dbReference>
<keyword evidence="1" id="KW-0343">GTPase activation</keyword>
<feature type="compositionally biased region" description="Basic and acidic residues" evidence="6">
    <location>
        <begin position="154"/>
        <end position="163"/>
    </location>
</feature>
<feature type="compositionally biased region" description="Polar residues" evidence="6">
    <location>
        <begin position="220"/>
        <end position="230"/>
    </location>
</feature>
<protein>
    <recommendedName>
        <fullName evidence="7">Arf-GAP domain-containing protein</fullName>
    </recommendedName>
</protein>
<dbReference type="GO" id="GO:0043001">
    <property type="term" value="P:Golgi to plasma membrane protein transport"/>
    <property type="evidence" value="ECO:0007669"/>
    <property type="project" value="EnsemblFungi"/>
</dbReference>
<dbReference type="GO" id="GO:0005096">
    <property type="term" value="F:GTPase activator activity"/>
    <property type="evidence" value="ECO:0007669"/>
    <property type="project" value="UniProtKB-KW"/>
</dbReference>
<feature type="region of interest" description="Disordered" evidence="6">
    <location>
        <begin position="344"/>
        <end position="441"/>
    </location>
</feature>
<feature type="compositionally biased region" description="Basic and acidic residues" evidence="6">
    <location>
        <begin position="345"/>
        <end position="367"/>
    </location>
</feature>
<dbReference type="GO" id="GO:0032012">
    <property type="term" value="P:regulation of ARF protein signal transduction"/>
    <property type="evidence" value="ECO:0007669"/>
    <property type="project" value="TreeGrafter"/>
</dbReference>
<dbReference type="GO" id="GO:0007015">
    <property type="term" value="P:actin filament organization"/>
    <property type="evidence" value="ECO:0007669"/>
    <property type="project" value="EnsemblFungi"/>
</dbReference>
<evidence type="ECO:0000313" key="9">
    <source>
        <dbReference type="Proteomes" id="UP000191672"/>
    </source>
</evidence>
<dbReference type="Proteomes" id="UP000191672">
    <property type="component" value="Unassembled WGS sequence"/>
</dbReference>
<dbReference type="Pfam" id="PF01412">
    <property type="entry name" value="ArfGap"/>
    <property type="match status" value="1"/>
</dbReference>
<gene>
    <name evidence="8" type="ORF">PENANT_c004G08815</name>
</gene>
<dbReference type="Gene3D" id="1.10.220.150">
    <property type="entry name" value="Arf GTPase activating protein"/>
    <property type="match status" value="1"/>
</dbReference>
<evidence type="ECO:0000256" key="6">
    <source>
        <dbReference type="SAM" id="MobiDB-lite"/>
    </source>
</evidence>
<name>A0A1V6QGD7_9EURO</name>
<feature type="compositionally biased region" description="Basic and acidic residues" evidence="6">
    <location>
        <begin position="432"/>
        <end position="441"/>
    </location>
</feature>
<dbReference type="GO" id="GO:0006890">
    <property type="term" value="P:retrograde vesicle-mediated transport, Golgi to endoplasmic reticulum"/>
    <property type="evidence" value="ECO:0007669"/>
    <property type="project" value="EnsemblFungi"/>
</dbReference>
<keyword evidence="4" id="KW-0862">Zinc</keyword>